<evidence type="ECO:0000313" key="1">
    <source>
        <dbReference type="EMBL" id="ESE39921.1"/>
    </source>
</evidence>
<sequence length="79" mass="9174">MNTSFFTPESEPNEIVINEQQRQFITSVSRAHAFQLERLGQFPQRIKLNANTNVWKLSEIVAWVRACPVVELKQMEGNQ</sequence>
<protein>
    <submittedName>
        <fullName evidence="1">Prophage cp4-57 regulatory family protein</fullName>
    </submittedName>
</protein>
<dbReference type="RefSeq" id="WP_023268968.1">
    <property type="nucleotide sequence ID" value="NZ_AXZL01000076.1"/>
</dbReference>
<name>A0ABN0PIR8_9GAMM</name>
<proteinExistence type="predicted"/>
<dbReference type="Pfam" id="PF05930">
    <property type="entry name" value="Phage_AlpA"/>
    <property type="match status" value="1"/>
</dbReference>
<reference evidence="1 2" key="1">
    <citation type="journal article" date="2013" name="Genome Announc.">
        <title>Draft Genome Sequence of Shewanella decolorationis S12, a Dye-Degrading Bacterium Isolated from a Wastewater Treatment Plant.</title>
        <authorList>
            <person name="Xu M."/>
            <person name="Fang Y."/>
            <person name="Liu J."/>
            <person name="Chen X."/>
            <person name="Sun G."/>
            <person name="Guo J."/>
            <person name="Hua Z."/>
            <person name="Tu Q."/>
            <person name="Wu L."/>
            <person name="Zhou J."/>
            <person name="Liu X."/>
        </authorList>
    </citation>
    <scope>NUCLEOTIDE SEQUENCE [LARGE SCALE GENOMIC DNA]</scope>
    <source>
        <strain evidence="1 2">S12</strain>
    </source>
</reference>
<comment type="caution">
    <text evidence="1">The sequence shown here is derived from an EMBL/GenBank/DDBJ whole genome shotgun (WGS) entry which is preliminary data.</text>
</comment>
<dbReference type="EMBL" id="AXZL01000076">
    <property type="protein sequence ID" value="ESE39921.1"/>
    <property type="molecule type" value="Genomic_DNA"/>
</dbReference>
<dbReference type="InterPro" id="IPR010260">
    <property type="entry name" value="AlpA"/>
</dbReference>
<dbReference type="Gene3D" id="1.10.238.160">
    <property type="match status" value="1"/>
</dbReference>
<keyword evidence="2" id="KW-1185">Reference proteome</keyword>
<dbReference type="Proteomes" id="UP000017548">
    <property type="component" value="Unassembled WGS sequence"/>
</dbReference>
<organism evidence="1 2">
    <name type="scientific">Shewanella decolorationis S12</name>
    <dbReference type="NCBI Taxonomy" id="1353536"/>
    <lineage>
        <taxon>Bacteria</taxon>
        <taxon>Pseudomonadati</taxon>
        <taxon>Pseudomonadota</taxon>
        <taxon>Gammaproteobacteria</taxon>
        <taxon>Alteromonadales</taxon>
        <taxon>Shewanellaceae</taxon>
        <taxon>Shewanella</taxon>
    </lineage>
</organism>
<gene>
    <name evidence="1" type="ORF">SHD_4130</name>
</gene>
<evidence type="ECO:0000313" key="2">
    <source>
        <dbReference type="Proteomes" id="UP000017548"/>
    </source>
</evidence>
<accession>A0ABN0PIR8</accession>